<dbReference type="InterPro" id="IPR014044">
    <property type="entry name" value="CAP_dom"/>
</dbReference>
<organism evidence="2 3">
    <name type="scientific">Methanocaldococcus bathoardescens</name>
    <dbReference type="NCBI Taxonomy" id="1301915"/>
    <lineage>
        <taxon>Archaea</taxon>
        <taxon>Methanobacteriati</taxon>
        <taxon>Methanobacteriota</taxon>
        <taxon>Methanomada group</taxon>
        <taxon>Methanococci</taxon>
        <taxon>Methanococcales</taxon>
        <taxon>Methanocaldococcaceae</taxon>
        <taxon>Methanocaldococcus</taxon>
    </lineage>
</organism>
<evidence type="ECO:0000259" key="1">
    <source>
        <dbReference type="Pfam" id="PF00188"/>
    </source>
</evidence>
<dbReference type="InterPro" id="IPR035940">
    <property type="entry name" value="CAP_sf"/>
</dbReference>
<dbReference type="Pfam" id="PF00188">
    <property type="entry name" value="CAP"/>
    <property type="match status" value="1"/>
</dbReference>
<feature type="domain" description="SCP" evidence="1">
    <location>
        <begin position="12"/>
        <end position="96"/>
    </location>
</feature>
<dbReference type="Proteomes" id="UP000028781">
    <property type="component" value="Chromosome"/>
</dbReference>
<protein>
    <recommendedName>
        <fullName evidence="1">SCP domain-containing protein</fullName>
    </recommendedName>
</protein>
<dbReference type="RefSeq" id="WP_048201444.1">
    <property type="nucleotide sequence ID" value="NZ_CP009149.1"/>
</dbReference>
<dbReference type="AlphaFoldDB" id="A0A076LIA7"/>
<evidence type="ECO:0000313" key="2">
    <source>
        <dbReference type="EMBL" id="AIJ05254.1"/>
    </source>
</evidence>
<name>A0A076LIA7_9EURY</name>
<dbReference type="Gene3D" id="3.40.33.10">
    <property type="entry name" value="CAP"/>
    <property type="match status" value="1"/>
</dbReference>
<dbReference type="KEGG" id="mjh:JH146_0404"/>
<dbReference type="STRING" id="1301915.JH146_0404"/>
<accession>A0A076LIA7</accession>
<evidence type="ECO:0000313" key="3">
    <source>
        <dbReference type="Proteomes" id="UP000028781"/>
    </source>
</evidence>
<gene>
    <name evidence="2" type="ORF">JH146_0404</name>
</gene>
<dbReference type="OrthoDB" id="60683at2157"/>
<dbReference type="HOGENOM" id="CLU_1860703_0_0_2"/>
<sequence length="137" mass="16691">MNPKRVAGWIFRYINQERKKRGLKKLKSDKILINEAIRLAMNERGTIHYATKNQRHRDVARRIVNDWLNNPNQRATILNKRYTHMGIGVHIYWDIGRKEYKIYVAKRFKSENKRNNKIRKKKNNNLTKFIRNFKLKK</sequence>
<keyword evidence="3" id="KW-1185">Reference proteome</keyword>
<dbReference type="GeneID" id="24890999"/>
<dbReference type="EMBL" id="CP009149">
    <property type="protein sequence ID" value="AIJ05254.1"/>
    <property type="molecule type" value="Genomic_DNA"/>
</dbReference>
<proteinExistence type="predicted"/>
<reference evidence="2 3" key="1">
    <citation type="journal article" date="2015" name="Int. J. Syst. Evol. Microbiol.">
        <title>M ethanocaldococcus bathoardescens sp. nov., a hyperthermophilic methanogen isolated from a volcanically active deep-sea hydrothermal vent.</title>
        <authorList>
            <person name="Stewart L.C."/>
            <person name="Jung J.H."/>
            <person name="Kim Y.T."/>
            <person name="Kwon S.W."/>
            <person name="Park C.S."/>
            <person name="Holden J.F."/>
        </authorList>
    </citation>
    <scope>NUCLEOTIDE SEQUENCE [LARGE SCALE GENOMIC DNA]</scope>
    <source>
        <strain evidence="2 3">JH146</strain>
    </source>
</reference>
<dbReference type="SUPFAM" id="SSF55797">
    <property type="entry name" value="PR-1-like"/>
    <property type="match status" value="1"/>
</dbReference>